<dbReference type="Gene3D" id="3.10.10.10">
    <property type="entry name" value="HIV Type 1 Reverse Transcriptase, subunit A, domain 1"/>
    <property type="match status" value="1"/>
</dbReference>
<dbReference type="InterPro" id="IPR001584">
    <property type="entry name" value="Integrase_cat-core"/>
</dbReference>
<dbReference type="PANTHER" id="PTHR37984:SF15">
    <property type="entry name" value="INTEGRASE CATALYTIC DOMAIN-CONTAINING PROTEIN"/>
    <property type="match status" value="1"/>
</dbReference>
<dbReference type="FunFam" id="1.10.340.70:FF:000001">
    <property type="entry name" value="Retrovirus-related Pol polyprotein from transposon gypsy-like Protein"/>
    <property type="match status" value="1"/>
</dbReference>
<accession>A0A3P8TED8</accession>
<dbReference type="EC" id="3.1.26.4" evidence="2"/>
<feature type="region of interest" description="Disordered" evidence="11">
    <location>
        <begin position="1345"/>
        <end position="1367"/>
    </location>
</feature>
<dbReference type="GO" id="GO:0015074">
    <property type="term" value="P:DNA integration"/>
    <property type="evidence" value="ECO:0007669"/>
    <property type="project" value="InterPro"/>
</dbReference>
<dbReference type="InterPro" id="IPR043128">
    <property type="entry name" value="Rev_trsase/Diguanyl_cyclase"/>
</dbReference>
<evidence type="ECO:0000256" key="6">
    <source>
        <dbReference type="ARBA" id="ARBA00022722"/>
    </source>
</evidence>
<evidence type="ECO:0000256" key="8">
    <source>
        <dbReference type="ARBA" id="ARBA00022801"/>
    </source>
</evidence>
<keyword evidence="8" id="KW-0378">Hydrolase</keyword>
<dbReference type="FunFam" id="3.30.420.10:FF:000032">
    <property type="entry name" value="Retrovirus-related Pol polyprotein from transposon 297-like Protein"/>
    <property type="match status" value="1"/>
</dbReference>
<organism evidence="14 15">
    <name type="scientific">Amphiprion percula</name>
    <name type="common">Orange clownfish</name>
    <name type="synonym">Lutjanus percula</name>
    <dbReference type="NCBI Taxonomy" id="161767"/>
    <lineage>
        <taxon>Eukaryota</taxon>
        <taxon>Metazoa</taxon>
        <taxon>Chordata</taxon>
        <taxon>Craniata</taxon>
        <taxon>Vertebrata</taxon>
        <taxon>Euteleostomi</taxon>
        <taxon>Actinopterygii</taxon>
        <taxon>Neopterygii</taxon>
        <taxon>Teleostei</taxon>
        <taxon>Neoteleostei</taxon>
        <taxon>Acanthomorphata</taxon>
        <taxon>Ovalentaria</taxon>
        <taxon>Pomacentridae</taxon>
        <taxon>Amphiprion</taxon>
    </lineage>
</organism>
<evidence type="ECO:0000256" key="9">
    <source>
        <dbReference type="ARBA" id="ARBA00022918"/>
    </source>
</evidence>
<evidence type="ECO:0000256" key="1">
    <source>
        <dbReference type="ARBA" id="ARBA00010879"/>
    </source>
</evidence>
<dbReference type="EC" id="2.7.7.49" evidence="3"/>
<evidence type="ECO:0000256" key="7">
    <source>
        <dbReference type="ARBA" id="ARBA00022759"/>
    </source>
</evidence>
<dbReference type="InterPro" id="IPR041373">
    <property type="entry name" value="RT_RNaseH"/>
</dbReference>
<dbReference type="InterPro" id="IPR050951">
    <property type="entry name" value="Retrovirus_Pol_polyprotein"/>
</dbReference>
<keyword evidence="15" id="KW-1185">Reference proteome</keyword>
<sequence>MDLEELRVVEQYLGETKEQKWSSHIGNVDMMVNKQGKKLIKLIGRRKMVRCTFDKVPVTALWDTGAQATVINDKWRAEHLPHTTLRGIEELLGPEPLNGLAANHTEIPFMGWVPVEFSLVGADASFSSLLVPVLVSSDPNVAQDPIIGFNVIEEILNEQMKQGGTENGDCAASIVSNAFDIDAVSAKTFIQLMHTNQTVDLETHVKTGRGKVALGPGEVATLRCRTRVSAEEDTAMLFCPSETQGLPEGLHIQEVLFKAKRGNSTTVPVSVTNTTGHSITLGPRVILGHIEGVKAIYPAALQPVKTEQTEKVTTDADVKVSSPPKSDSNEAWDPPVALDHLTREQQRAVREMLKEECKAFSKDDSDVGCIPSLQMHITLQDQTPVQKTYISVPKPLHQEVKAYLQDLINRGWVTKSKSPYSSPIVCVRKKSGELRLCVDYRELNRKSVPDRHPIPRIQDMLDSLTGSSWFTVLDQGKAYHQGFLDEESQPLTAFITPWGLYQWVRIPFGLSSAPAEFQRSMEECLWGLRDDICLPYLDDNLVHSKSFQDHIEHVRAVLQRYQKHGVKLTAKKCELFKPNVRFLGRIVSKEGHSMDPAEVAPVLALKEKQPSTVGEVRQILGFLSYYRSYIQDFSRIAKPLYELLAGPSVQDSQDAKTLKKTKKGKNKQNRGQLPSSAPVKWTETHQQVLSYLVDKLSNPPVLGYPDLNQPFVLHTDASQAGLGAVLYQRSNGKLRVIAYGSRTLTPPEKNYHMHAGKLEFLALKWSICERFRDYLFHAPSFVVYTDNNPLTYVLTTAKLNASGQRWVAELADFNFSIKYRPGKTNADADGLSRMPMDFEDYMRHCTHSVSQDAVTATQQSILVQQTEQTPMFSVVSFDALQQQAGAERLLDTIQPLPREEICAAQQQDPVIGKMYSYVKQNRKPAAHEIQNESSEFKALAREWSKLCIREDGTLFRKTQHKEQLVLPAVYHPLVLNELHKQMGHLGSERTINLTRDRFYWPKMQRDIEHFVMNVCECLKKRKPNRQARAPMQSIETTHPFQIVSIDFLHLEQCKGGCEYILVVMDHYTRFAQAYATTNKAAKTVAERLFNDFCLRFGFPEKLHHDLGREFENKLLHHLKDLSGIKESHTTPYHPQGNGQTERFNRTLLSMLRTLTEEQKTDWKSHLPKVIHAYNCTVNESTGYSPFFLLFGRLPRLPVDLLFGIEQQDSPGPYQDYVDKWRQRMTEAYNIATRNAGKSSQRGKTQYDKKVYGPPLKIGSRVLVRNVTEKGGPGKIRSYWEDNIYVIKNQKGEDSPVFELVPENGQGRTRVMHRNMLLPCDFLPVSADTNKTGDKTKTKKRLLNKNDKTRMRQAQQVESEEESDEDLSDAVFTWTVPEPHETPALDPTATEFIPLLDRDELLQNETFQIADDDQEDPIPAQLPEEDAEETEDARDVDSGSDSESLEETQQMSTYPKRDRKKPQTLTYNTLGQPSFTERAVATKGLSVHGYWRPW</sequence>
<evidence type="ECO:0000259" key="12">
    <source>
        <dbReference type="PROSITE" id="PS50878"/>
    </source>
</evidence>
<evidence type="ECO:0000256" key="2">
    <source>
        <dbReference type="ARBA" id="ARBA00012180"/>
    </source>
</evidence>
<evidence type="ECO:0000256" key="5">
    <source>
        <dbReference type="ARBA" id="ARBA00022695"/>
    </source>
</evidence>
<evidence type="ECO:0000256" key="4">
    <source>
        <dbReference type="ARBA" id="ARBA00022679"/>
    </source>
</evidence>
<feature type="compositionally biased region" description="Basic and acidic residues" evidence="11">
    <location>
        <begin position="307"/>
        <end position="318"/>
    </location>
</feature>
<dbReference type="InterPro" id="IPR036397">
    <property type="entry name" value="RNaseH_sf"/>
</dbReference>
<dbReference type="InterPro" id="IPR041588">
    <property type="entry name" value="Integrase_H2C2"/>
</dbReference>
<feature type="compositionally biased region" description="Acidic residues" evidence="11">
    <location>
        <begin position="1357"/>
        <end position="1367"/>
    </location>
</feature>
<feature type="region of interest" description="Disordered" evidence="11">
    <location>
        <begin position="652"/>
        <end position="676"/>
    </location>
</feature>
<dbReference type="Pfam" id="PF00078">
    <property type="entry name" value="RVT_1"/>
    <property type="match status" value="1"/>
</dbReference>
<dbReference type="OMA" id="TEIPFMG"/>
<dbReference type="SUPFAM" id="SSF56672">
    <property type="entry name" value="DNA/RNA polymerases"/>
    <property type="match status" value="1"/>
</dbReference>
<keyword evidence="5" id="KW-0548">Nucleotidyltransferase</keyword>
<evidence type="ECO:0000256" key="3">
    <source>
        <dbReference type="ARBA" id="ARBA00012493"/>
    </source>
</evidence>
<dbReference type="GO" id="GO:0003676">
    <property type="term" value="F:nucleic acid binding"/>
    <property type="evidence" value="ECO:0007669"/>
    <property type="project" value="InterPro"/>
</dbReference>
<dbReference type="STRING" id="161767.ENSAPEP00000022128"/>
<keyword evidence="4" id="KW-0808">Transferase</keyword>
<evidence type="ECO:0000256" key="11">
    <source>
        <dbReference type="SAM" id="MobiDB-lite"/>
    </source>
</evidence>
<dbReference type="Gene3D" id="3.30.420.10">
    <property type="entry name" value="Ribonuclease H-like superfamily/Ribonuclease H"/>
    <property type="match status" value="1"/>
</dbReference>
<dbReference type="Proteomes" id="UP000265080">
    <property type="component" value="Chromosome 14"/>
</dbReference>
<comment type="similarity">
    <text evidence="1">Belongs to the beta type-B retroviral polymerase family. HERV class-II K(HML-2) pol subfamily.</text>
</comment>
<dbReference type="GeneTree" id="ENSGT01100000263500"/>
<dbReference type="InterPro" id="IPR000477">
    <property type="entry name" value="RT_dom"/>
</dbReference>
<dbReference type="CDD" id="cd09274">
    <property type="entry name" value="RNase_HI_RT_Ty3"/>
    <property type="match status" value="1"/>
</dbReference>
<dbReference type="InterPro" id="IPR043502">
    <property type="entry name" value="DNA/RNA_pol_sf"/>
</dbReference>
<dbReference type="FunFam" id="3.10.20.370:FF:000001">
    <property type="entry name" value="Retrovirus-related Pol polyprotein from transposon 17.6-like protein"/>
    <property type="match status" value="1"/>
</dbReference>
<evidence type="ECO:0000256" key="10">
    <source>
        <dbReference type="ARBA" id="ARBA00039658"/>
    </source>
</evidence>
<feature type="domain" description="Reverse transcriptase" evidence="12">
    <location>
        <begin position="408"/>
        <end position="587"/>
    </location>
</feature>
<name>A0A3P8TED8_AMPPE</name>
<dbReference type="Gene3D" id="3.10.20.370">
    <property type="match status" value="1"/>
</dbReference>
<dbReference type="Gene3D" id="3.30.70.270">
    <property type="match status" value="2"/>
</dbReference>
<dbReference type="PROSITE" id="PS50994">
    <property type="entry name" value="INTEGRASE"/>
    <property type="match status" value="1"/>
</dbReference>
<dbReference type="Pfam" id="PF17917">
    <property type="entry name" value="RT_RNaseH"/>
    <property type="match status" value="1"/>
</dbReference>
<feature type="region of interest" description="Disordered" evidence="11">
    <location>
        <begin position="1407"/>
        <end position="1474"/>
    </location>
</feature>
<dbReference type="PROSITE" id="PS50878">
    <property type="entry name" value="RT_POL"/>
    <property type="match status" value="1"/>
</dbReference>
<dbReference type="GO" id="GO:0004523">
    <property type="term" value="F:RNA-DNA hybrid ribonuclease activity"/>
    <property type="evidence" value="ECO:0007669"/>
    <property type="project" value="UniProtKB-EC"/>
</dbReference>
<reference evidence="14 15" key="1">
    <citation type="submission" date="2018-03" db="EMBL/GenBank/DDBJ databases">
        <title>Finding Nemo's genes: A chromosome-scale reference assembly of the genome of the orange clownfish Amphiprion percula.</title>
        <authorList>
            <person name="Lehmann R."/>
        </authorList>
    </citation>
    <scope>NUCLEOTIDE SEQUENCE</scope>
</reference>
<reference evidence="14" key="3">
    <citation type="submission" date="2025-09" db="UniProtKB">
        <authorList>
            <consortium name="Ensembl"/>
        </authorList>
    </citation>
    <scope>IDENTIFICATION</scope>
</reference>
<dbReference type="Pfam" id="PF00665">
    <property type="entry name" value="rve"/>
    <property type="match status" value="1"/>
</dbReference>
<evidence type="ECO:0000313" key="15">
    <source>
        <dbReference type="Proteomes" id="UP000265080"/>
    </source>
</evidence>
<feature type="compositionally biased region" description="Acidic residues" evidence="11">
    <location>
        <begin position="1422"/>
        <end position="1445"/>
    </location>
</feature>
<dbReference type="InterPro" id="IPR021109">
    <property type="entry name" value="Peptidase_aspartic_dom_sf"/>
</dbReference>
<dbReference type="SUPFAM" id="SSF50630">
    <property type="entry name" value="Acid proteases"/>
    <property type="match status" value="1"/>
</dbReference>
<dbReference type="InterPro" id="IPR012337">
    <property type="entry name" value="RNaseH-like_sf"/>
</dbReference>
<feature type="compositionally biased region" description="Polar residues" evidence="11">
    <location>
        <begin position="1462"/>
        <end position="1474"/>
    </location>
</feature>
<feature type="region of interest" description="Disordered" evidence="11">
    <location>
        <begin position="307"/>
        <end position="334"/>
    </location>
</feature>
<dbReference type="PANTHER" id="PTHR37984">
    <property type="entry name" value="PROTEIN CBG26694"/>
    <property type="match status" value="1"/>
</dbReference>
<dbReference type="CDD" id="cd01647">
    <property type="entry name" value="RT_LTR"/>
    <property type="match status" value="1"/>
</dbReference>
<dbReference type="SUPFAM" id="SSF53098">
    <property type="entry name" value="Ribonuclease H-like"/>
    <property type="match status" value="1"/>
</dbReference>
<protein>
    <recommendedName>
        <fullName evidence="10">Gypsy retrotransposon integrase-like protein 1</fullName>
        <ecNumber evidence="3">2.7.7.49</ecNumber>
        <ecNumber evidence="2">3.1.26.4</ecNumber>
    </recommendedName>
</protein>
<dbReference type="Gene3D" id="1.10.340.70">
    <property type="match status" value="1"/>
</dbReference>
<feature type="compositionally biased region" description="Basic residues" evidence="11">
    <location>
        <begin position="658"/>
        <end position="668"/>
    </location>
</feature>
<evidence type="ECO:0000313" key="14">
    <source>
        <dbReference type="Ensembl" id="ENSAPEP00000022128.1"/>
    </source>
</evidence>
<keyword evidence="7" id="KW-0255">Endonuclease</keyword>
<dbReference type="Ensembl" id="ENSAPET00000022715.1">
    <property type="protein sequence ID" value="ENSAPEP00000022128.1"/>
    <property type="gene ID" value="ENSAPEG00000015779.1"/>
</dbReference>
<evidence type="ECO:0000259" key="13">
    <source>
        <dbReference type="PROSITE" id="PS50994"/>
    </source>
</evidence>
<keyword evidence="6" id="KW-0540">Nuclease</keyword>
<proteinExistence type="inferred from homology"/>
<reference evidence="14" key="2">
    <citation type="submission" date="2025-08" db="UniProtKB">
        <authorList>
            <consortium name="Ensembl"/>
        </authorList>
    </citation>
    <scope>IDENTIFICATION</scope>
</reference>
<keyword evidence="9" id="KW-0695">RNA-directed DNA polymerase</keyword>
<feature type="domain" description="Integrase catalytic" evidence="13">
    <location>
        <begin position="1035"/>
        <end position="1193"/>
    </location>
</feature>
<dbReference type="Pfam" id="PF17921">
    <property type="entry name" value="Integrase_H2C2"/>
    <property type="match status" value="1"/>
</dbReference>
<dbReference type="GO" id="GO:0003964">
    <property type="term" value="F:RNA-directed DNA polymerase activity"/>
    <property type="evidence" value="ECO:0007669"/>
    <property type="project" value="UniProtKB-KW"/>
</dbReference>